<evidence type="ECO:0000313" key="2">
    <source>
        <dbReference type="EMBL" id="KAG2946280.1"/>
    </source>
</evidence>
<evidence type="ECO:0000313" key="4">
    <source>
        <dbReference type="EMBL" id="KAG3220425.1"/>
    </source>
</evidence>
<comment type="caution">
    <text evidence="3">The sequence shown here is derived from an EMBL/GenBank/DDBJ whole genome shotgun (WGS) entry which is preliminary data.</text>
</comment>
<organism evidence="3 5">
    <name type="scientific">Phytophthora cactorum</name>
    <dbReference type="NCBI Taxonomy" id="29920"/>
    <lineage>
        <taxon>Eukaryota</taxon>
        <taxon>Sar</taxon>
        <taxon>Stramenopiles</taxon>
        <taxon>Oomycota</taxon>
        <taxon>Peronosporomycetes</taxon>
        <taxon>Peronosporales</taxon>
        <taxon>Peronosporaceae</taxon>
        <taxon>Phytophthora</taxon>
    </lineage>
</organism>
<evidence type="ECO:0000313" key="3">
    <source>
        <dbReference type="EMBL" id="KAG2984452.1"/>
    </source>
</evidence>
<sequence>MFTTNFTFLTFAVCWTSPLETSVGVMLTIPLAGLTDTFVRHASFTWISLVV</sequence>
<evidence type="ECO:0000313" key="5">
    <source>
        <dbReference type="Proteomes" id="UP000697107"/>
    </source>
</evidence>
<dbReference type="Proteomes" id="UP000697107">
    <property type="component" value="Unassembled WGS sequence"/>
</dbReference>
<name>A0A8T1G1E9_9STRA</name>
<dbReference type="Proteomes" id="UP000760860">
    <property type="component" value="Unassembled WGS sequence"/>
</dbReference>
<gene>
    <name evidence="1" type="ORF">PC113_g10115</name>
    <name evidence="2" type="ORF">PC117_g7752</name>
    <name evidence="3" type="ORF">PC118_g8864</name>
    <name evidence="4" type="ORF">PC129_g8815</name>
</gene>
<dbReference type="Proteomes" id="UP000735874">
    <property type="component" value="Unassembled WGS sequence"/>
</dbReference>
<dbReference type="EMBL" id="RCMK01000161">
    <property type="protein sequence ID" value="KAG2946280.1"/>
    <property type="molecule type" value="Genomic_DNA"/>
</dbReference>
<evidence type="ECO:0000313" key="1">
    <source>
        <dbReference type="EMBL" id="KAG2858085.1"/>
    </source>
</evidence>
<accession>A0A8T1G1E9</accession>
<dbReference type="EMBL" id="RCMG01000265">
    <property type="protein sequence ID" value="KAG2858085.1"/>
    <property type="molecule type" value="Genomic_DNA"/>
</dbReference>
<dbReference type="AlphaFoldDB" id="A0A8T1G1E9"/>
<dbReference type="EMBL" id="RCMV01000264">
    <property type="protein sequence ID" value="KAG3220425.1"/>
    <property type="molecule type" value="Genomic_DNA"/>
</dbReference>
<dbReference type="EMBL" id="RCML01000232">
    <property type="protein sequence ID" value="KAG2984452.1"/>
    <property type="molecule type" value="Genomic_DNA"/>
</dbReference>
<dbReference type="Proteomes" id="UP000736787">
    <property type="component" value="Unassembled WGS sequence"/>
</dbReference>
<proteinExistence type="predicted"/>
<reference evidence="3" key="1">
    <citation type="submission" date="2018-10" db="EMBL/GenBank/DDBJ databases">
        <title>Effector identification in a new, highly contiguous assembly of the strawberry crown rot pathogen Phytophthora cactorum.</title>
        <authorList>
            <person name="Armitage A.D."/>
            <person name="Nellist C.F."/>
            <person name="Bates H."/>
            <person name="Vickerstaff R.J."/>
            <person name="Harrison R.J."/>
        </authorList>
    </citation>
    <scope>NUCLEOTIDE SEQUENCE</scope>
    <source>
        <strain evidence="1">15-7</strain>
        <strain evidence="2">4040</strain>
        <strain evidence="3">P415</strain>
        <strain evidence="4">P421</strain>
    </source>
</reference>
<protein>
    <submittedName>
        <fullName evidence="3">Uncharacterized protein</fullName>
    </submittedName>
</protein>